<accession>A0A7K0G1Z1</accession>
<name>A0A7K0G1Z1_9SPHI</name>
<feature type="chain" id="PRO_5029823562" description="Putative auto-transporter adhesin head GIN domain-containing protein" evidence="1">
    <location>
        <begin position="30"/>
        <end position="200"/>
    </location>
</feature>
<comment type="caution">
    <text evidence="3">The sequence shown here is derived from an EMBL/GenBank/DDBJ whole genome shotgun (WGS) entry which is preliminary data.</text>
</comment>
<dbReference type="OrthoDB" id="759627at2"/>
<keyword evidence="4" id="KW-1185">Reference proteome</keyword>
<feature type="signal peptide" evidence="1">
    <location>
        <begin position="1"/>
        <end position="29"/>
    </location>
</feature>
<evidence type="ECO:0000313" key="4">
    <source>
        <dbReference type="Proteomes" id="UP000487757"/>
    </source>
</evidence>
<dbReference type="Pfam" id="PF10988">
    <property type="entry name" value="DUF2807"/>
    <property type="match status" value="1"/>
</dbReference>
<dbReference type="AlphaFoldDB" id="A0A7K0G1Z1"/>
<keyword evidence="1" id="KW-0732">Signal</keyword>
<gene>
    <name evidence="3" type="ORF">GJU39_14425</name>
</gene>
<organism evidence="3 4">
    <name type="scientific">Pedobacter petrophilus</name>
    <dbReference type="NCBI Taxonomy" id="1908241"/>
    <lineage>
        <taxon>Bacteria</taxon>
        <taxon>Pseudomonadati</taxon>
        <taxon>Bacteroidota</taxon>
        <taxon>Sphingobacteriia</taxon>
        <taxon>Sphingobacteriales</taxon>
        <taxon>Sphingobacteriaceae</taxon>
        <taxon>Pedobacter</taxon>
    </lineage>
</organism>
<dbReference type="RefSeq" id="WP_154281599.1">
    <property type="nucleotide sequence ID" value="NZ_JBHUJQ010000001.1"/>
</dbReference>
<proteinExistence type="predicted"/>
<feature type="domain" description="Putative auto-transporter adhesin head GIN" evidence="2">
    <location>
        <begin position="43"/>
        <end position="183"/>
    </location>
</feature>
<dbReference type="Gene3D" id="2.160.20.120">
    <property type="match status" value="1"/>
</dbReference>
<dbReference type="InterPro" id="IPR021255">
    <property type="entry name" value="DUF2807"/>
</dbReference>
<dbReference type="Proteomes" id="UP000487757">
    <property type="component" value="Unassembled WGS sequence"/>
</dbReference>
<evidence type="ECO:0000259" key="2">
    <source>
        <dbReference type="Pfam" id="PF10988"/>
    </source>
</evidence>
<dbReference type="EMBL" id="WKKH01000023">
    <property type="protein sequence ID" value="MRX77279.1"/>
    <property type="molecule type" value="Genomic_DNA"/>
</dbReference>
<protein>
    <recommendedName>
        <fullName evidence="2">Putative auto-transporter adhesin head GIN domain-containing protein</fullName>
    </recommendedName>
</protein>
<evidence type="ECO:0000256" key="1">
    <source>
        <dbReference type="SAM" id="SignalP"/>
    </source>
</evidence>
<reference evidence="3 4" key="1">
    <citation type="submission" date="2019-11" db="EMBL/GenBank/DDBJ databases">
        <title>Pedobacter petrophilus genome.</title>
        <authorList>
            <person name="Feldbauer M.J."/>
            <person name="Newman J.D."/>
        </authorList>
    </citation>
    <scope>NUCLEOTIDE SEQUENCE [LARGE SCALE GENOMIC DNA]</scope>
    <source>
        <strain evidence="3 4">LMG 29686</strain>
    </source>
</reference>
<evidence type="ECO:0000313" key="3">
    <source>
        <dbReference type="EMBL" id="MRX77279.1"/>
    </source>
</evidence>
<sequence>MKTSIKTLIATSLTAIVLSTTVFSTNVSASTVRPLAVSAVKGFKKISIGGNVEVTLIQKPATGVAYTDDNEGTAKIMQEGDMLRVTSTSGTTAKIIVYVDNIYRIEANENAVVKTEGKLNSQYLQIFLKGNAHAEINTTTEGLYTVIEDQADLKLSGSTDNHTLVMGKEQKLTMDKFAALKTNMSSVEIKAVEKEIASNN</sequence>